<protein>
    <recommendedName>
        <fullName evidence="1">Peptidase S12 Pab87-related C-terminal domain-containing protein</fullName>
    </recommendedName>
</protein>
<comment type="caution">
    <text evidence="2">The sequence shown here is derived from an EMBL/GenBank/DDBJ whole genome shotgun (WGS) entry which is preliminary data.</text>
</comment>
<gene>
    <name evidence="2" type="ORF">SDC9_211928</name>
</gene>
<proteinExistence type="predicted"/>
<evidence type="ECO:0000259" key="1">
    <source>
        <dbReference type="Pfam" id="PF11954"/>
    </source>
</evidence>
<organism evidence="2">
    <name type="scientific">bioreactor metagenome</name>
    <dbReference type="NCBI Taxonomy" id="1076179"/>
    <lineage>
        <taxon>unclassified sequences</taxon>
        <taxon>metagenomes</taxon>
        <taxon>ecological metagenomes</taxon>
    </lineage>
</organism>
<name>A0A645JLB9_9ZZZZ</name>
<evidence type="ECO:0000313" key="2">
    <source>
        <dbReference type="EMBL" id="MPN64157.1"/>
    </source>
</evidence>
<reference evidence="2" key="1">
    <citation type="submission" date="2019-08" db="EMBL/GenBank/DDBJ databases">
        <authorList>
            <person name="Kucharzyk K."/>
            <person name="Murdoch R.W."/>
            <person name="Higgins S."/>
            <person name="Loffler F."/>
        </authorList>
    </citation>
    <scope>NUCLEOTIDE SEQUENCE</scope>
</reference>
<dbReference type="Pfam" id="PF11954">
    <property type="entry name" value="DUF3471"/>
    <property type="match status" value="1"/>
</dbReference>
<feature type="domain" description="Peptidase S12 Pab87-related C-terminal" evidence="1">
    <location>
        <begin position="13"/>
        <end position="92"/>
    </location>
</feature>
<dbReference type="InterPro" id="IPR021860">
    <property type="entry name" value="Peptidase_S12_Pab87-rel_C"/>
</dbReference>
<accession>A0A645JLB9</accession>
<dbReference type="AlphaFoldDB" id="A0A645JLB9"/>
<sequence length="103" mass="12049">MALGEKYDLPVKREKIQLDKENLERLSGRYLLDNGNVMTVRREANHLVLEPSVIKNILIPYSETEFYTMGSEYRLIKFDIDSEGKVEGLNYKECVYEIKGKKM</sequence>
<dbReference type="EMBL" id="VSSQ01144634">
    <property type="protein sequence ID" value="MPN64157.1"/>
    <property type="molecule type" value="Genomic_DNA"/>
</dbReference>